<dbReference type="PROSITE" id="PS50110">
    <property type="entry name" value="RESPONSE_REGULATORY"/>
    <property type="match status" value="1"/>
</dbReference>
<dbReference type="EMBL" id="BOMH01000018">
    <property type="protein sequence ID" value="GID64694.1"/>
    <property type="molecule type" value="Genomic_DNA"/>
</dbReference>
<evidence type="ECO:0000313" key="5">
    <source>
        <dbReference type="Proteomes" id="UP000619479"/>
    </source>
</evidence>
<reference evidence="4" key="1">
    <citation type="submission" date="2021-01" db="EMBL/GenBank/DDBJ databases">
        <title>Whole genome shotgun sequence of Actinoplanes cyaneus NBRC 14990.</title>
        <authorList>
            <person name="Komaki H."/>
            <person name="Tamura T."/>
        </authorList>
    </citation>
    <scope>NUCLEOTIDE SEQUENCE</scope>
    <source>
        <strain evidence="4">NBRC 14990</strain>
    </source>
</reference>
<dbReference type="SUPFAM" id="SSF52172">
    <property type="entry name" value="CheY-like"/>
    <property type="match status" value="1"/>
</dbReference>
<evidence type="ECO:0000313" key="4">
    <source>
        <dbReference type="EMBL" id="GID64694.1"/>
    </source>
</evidence>
<feature type="domain" description="Response regulatory" evidence="3">
    <location>
        <begin position="3"/>
        <end position="118"/>
    </location>
</feature>
<dbReference type="InterPro" id="IPR050595">
    <property type="entry name" value="Bact_response_regulator"/>
</dbReference>
<evidence type="ECO:0000256" key="2">
    <source>
        <dbReference type="PROSITE-ProRule" id="PRU00169"/>
    </source>
</evidence>
<sequence length="120" mass="12668">MTLLVVAEDHDDIRMIMTRVLSRAGFTVVEAANGAVALEAVREHGPAAVVSDIDMPVMSGVDMCLAIRADPATRDLPVIFVSGSLTPGDDRPERAQATAVVTKPFTAHELVGCVRQLVGS</sequence>
<dbReference type="InterPro" id="IPR001789">
    <property type="entry name" value="Sig_transdc_resp-reg_receiver"/>
</dbReference>
<feature type="modified residue" description="4-aspartylphosphate" evidence="2">
    <location>
        <position position="52"/>
    </location>
</feature>
<name>A0A919IFH3_9ACTN</name>
<dbReference type="PANTHER" id="PTHR44591">
    <property type="entry name" value="STRESS RESPONSE REGULATOR PROTEIN 1"/>
    <property type="match status" value="1"/>
</dbReference>
<dbReference type="AlphaFoldDB" id="A0A919IFH3"/>
<dbReference type="Pfam" id="PF00072">
    <property type="entry name" value="Response_reg"/>
    <property type="match status" value="1"/>
</dbReference>
<keyword evidence="1 2" id="KW-0597">Phosphoprotein</keyword>
<dbReference type="GO" id="GO:0000160">
    <property type="term" value="P:phosphorelay signal transduction system"/>
    <property type="evidence" value="ECO:0007669"/>
    <property type="project" value="InterPro"/>
</dbReference>
<dbReference type="PANTHER" id="PTHR44591:SF3">
    <property type="entry name" value="RESPONSE REGULATORY DOMAIN-CONTAINING PROTEIN"/>
    <property type="match status" value="1"/>
</dbReference>
<organism evidence="4 5">
    <name type="scientific">Actinoplanes cyaneus</name>
    <dbReference type="NCBI Taxonomy" id="52696"/>
    <lineage>
        <taxon>Bacteria</taxon>
        <taxon>Bacillati</taxon>
        <taxon>Actinomycetota</taxon>
        <taxon>Actinomycetes</taxon>
        <taxon>Micromonosporales</taxon>
        <taxon>Micromonosporaceae</taxon>
        <taxon>Actinoplanes</taxon>
    </lineage>
</organism>
<evidence type="ECO:0000256" key="1">
    <source>
        <dbReference type="ARBA" id="ARBA00022553"/>
    </source>
</evidence>
<dbReference type="Proteomes" id="UP000619479">
    <property type="component" value="Unassembled WGS sequence"/>
</dbReference>
<protein>
    <recommendedName>
        <fullName evidence="3">Response regulatory domain-containing protein</fullName>
    </recommendedName>
</protein>
<evidence type="ECO:0000259" key="3">
    <source>
        <dbReference type="PROSITE" id="PS50110"/>
    </source>
</evidence>
<comment type="caution">
    <text evidence="4">The sequence shown here is derived from an EMBL/GenBank/DDBJ whole genome shotgun (WGS) entry which is preliminary data.</text>
</comment>
<keyword evidence="5" id="KW-1185">Reference proteome</keyword>
<dbReference type="SMART" id="SM00448">
    <property type="entry name" value="REC"/>
    <property type="match status" value="1"/>
</dbReference>
<accession>A0A919IFH3</accession>
<dbReference type="CDD" id="cd00156">
    <property type="entry name" value="REC"/>
    <property type="match status" value="1"/>
</dbReference>
<proteinExistence type="predicted"/>
<dbReference type="InterPro" id="IPR011006">
    <property type="entry name" value="CheY-like_superfamily"/>
</dbReference>
<gene>
    <name evidence="4" type="ORF">Acy02nite_25750</name>
</gene>
<dbReference type="Gene3D" id="3.40.50.2300">
    <property type="match status" value="1"/>
</dbReference>
<dbReference type="RefSeq" id="WP_203740191.1">
    <property type="nucleotide sequence ID" value="NZ_BAAAUC010000048.1"/>
</dbReference>